<reference evidence="5 6" key="1">
    <citation type="submission" date="2022-12" db="EMBL/GenBank/DDBJ databases">
        <title>Chitinophagaceae gen. sp. nov., a new member of the family Chitinophagaceae, isolated from soil in a chemical factory.</title>
        <authorList>
            <person name="Ke Z."/>
        </authorList>
    </citation>
    <scope>NUCLEOTIDE SEQUENCE [LARGE SCALE GENOMIC DNA]</scope>
    <source>
        <strain evidence="5 6">LY-5</strain>
    </source>
</reference>
<dbReference type="Proteomes" id="UP001210231">
    <property type="component" value="Unassembled WGS sequence"/>
</dbReference>
<name>A0ABT4UNK6_9BACT</name>
<dbReference type="SUPFAM" id="SSF52833">
    <property type="entry name" value="Thioredoxin-like"/>
    <property type="match status" value="1"/>
</dbReference>
<evidence type="ECO:0000256" key="2">
    <source>
        <dbReference type="ARBA" id="ARBA00022559"/>
    </source>
</evidence>
<evidence type="ECO:0000256" key="4">
    <source>
        <dbReference type="RuleBase" id="RU000499"/>
    </source>
</evidence>
<protein>
    <recommendedName>
        <fullName evidence="4">Glutathione peroxidase</fullName>
    </recommendedName>
</protein>
<dbReference type="PRINTS" id="PR01011">
    <property type="entry name" value="GLUTPROXDASE"/>
</dbReference>
<dbReference type="Gene3D" id="3.40.30.10">
    <property type="entry name" value="Glutaredoxin"/>
    <property type="match status" value="1"/>
</dbReference>
<evidence type="ECO:0000256" key="3">
    <source>
        <dbReference type="ARBA" id="ARBA00023002"/>
    </source>
</evidence>
<proteinExistence type="inferred from homology"/>
<dbReference type="CDD" id="cd00340">
    <property type="entry name" value="GSH_Peroxidase"/>
    <property type="match status" value="1"/>
</dbReference>
<sequence>MKRILLLIVVLLGIFAFKPASNSIHQFKVEAIDGSQIEFSSFKGKKILVVNTASKCGFTKQYKELEELYKQYKDKLVVIGFPSNDFNQEKGTNQEIAEFCEKNYGVTFPLASKISVKGKDVAPIYQWLTQKAKNGVMDANVAWNFNKFLLDENGVLIQHYGSMVKPLSENITKYLN</sequence>
<dbReference type="Pfam" id="PF00255">
    <property type="entry name" value="GSHPx"/>
    <property type="match status" value="1"/>
</dbReference>
<dbReference type="PANTHER" id="PTHR11592">
    <property type="entry name" value="GLUTATHIONE PEROXIDASE"/>
    <property type="match status" value="1"/>
</dbReference>
<organism evidence="5 6">
    <name type="scientific">Polluticaenibacter yanchengensis</name>
    <dbReference type="NCBI Taxonomy" id="3014562"/>
    <lineage>
        <taxon>Bacteria</taxon>
        <taxon>Pseudomonadati</taxon>
        <taxon>Bacteroidota</taxon>
        <taxon>Chitinophagia</taxon>
        <taxon>Chitinophagales</taxon>
        <taxon>Chitinophagaceae</taxon>
        <taxon>Polluticaenibacter</taxon>
    </lineage>
</organism>
<dbReference type="PANTHER" id="PTHR11592:SF78">
    <property type="entry name" value="GLUTATHIONE PEROXIDASE"/>
    <property type="match status" value="1"/>
</dbReference>
<keyword evidence="6" id="KW-1185">Reference proteome</keyword>
<dbReference type="InterPro" id="IPR029759">
    <property type="entry name" value="GPX_AS"/>
</dbReference>
<evidence type="ECO:0000256" key="1">
    <source>
        <dbReference type="ARBA" id="ARBA00006926"/>
    </source>
</evidence>
<gene>
    <name evidence="5" type="ORF">O3P16_16560</name>
</gene>
<dbReference type="GO" id="GO:0004601">
    <property type="term" value="F:peroxidase activity"/>
    <property type="evidence" value="ECO:0007669"/>
    <property type="project" value="UniProtKB-KW"/>
</dbReference>
<evidence type="ECO:0000313" key="5">
    <source>
        <dbReference type="EMBL" id="MDA3616426.1"/>
    </source>
</evidence>
<dbReference type="PIRSF" id="PIRSF000303">
    <property type="entry name" value="Glutathion_perox"/>
    <property type="match status" value="1"/>
</dbReference>
<dbReference type="RefSeq" id="WP_407032755.1">
    <property type="nucleotide sequence ID" value="NZ_JAQGEF010000030.1"/>
</dbReference>
<dbReference type="PROSITE" id="PS51355">
    <property type="entry name" value="GLUTATHIONE_PEROXID_3"/>
    <property type="match status" value="1"/>
</dbReference>
<comment type="caution">
    <text evidence="5">The sequence shown here is derived from an EMBL/GenBank/DDBJ whole genome shotgun (WGS) entry which is preliminary data.</text>
</comment>
<comment type="similarity">
    <text evidence="1 4">Belongs to the glutathione peroxidase family.</text>
</comment>
<evidence type="ECO:0000313" key="6">
    <source>
        <dbReference type="Proteomes" id="UP001210231"/>
    </source>
</evidence>
<keyword evidence="3 4" id="KW-0560">Oxidoreductase</keyword>
<dbReference type="InterPro" id="IPR000889">
    <property type="entry name" value="Glutathione_peroxidase"/>
</dbReference>
<accession>A0ABT4UNK6</accession>
<dbReference type="PROSITE" id="PS00460">
    <property type="entry name" value="GLUTATHIONE_PEROXID_1"/>
    <property type="match status" value="1"/>
</dbReference>
<dbReference type="EMBL" id="JAQGEF010000030">
    <property type="protein sequence ID" value="MDA3616426.1"/>
    <property type="molecule type" value="Genomic_DNA"/>
</dbReference>
<dbReference type="InterPro" id="IPR036249">
    <property type="entry name" value="Thioredoxin-like_sf"/>
</dbReference>
<keyword evidence="2 4" id="KW-0575">Peroxidase</keyword>